<keyword evidence="3" id="KW-1185">Reference proteome</keyword>
<dbReference type="Proteomes" id="UP001174677">
    <property type="component" value="Chromosome 13"/>
</dbReference>
<feature type="region of interest" description="Disordered" evidence="1">
    <location>
        <begin position="230"/>
        <end position="254"/>
    </location>
</feature>
<evidence type="ECO:0008006" key="4">
    <source>
        <dbReference type="Google" id="ProtNLM"/>
    </source>
</evidence>
<gene>
    <name evidence="2" type="ORF">P3X46_022489</name>
</gene>
<reference evidence="2" key="1">
    <citation type="journal article" date="2023" name="Plant Biotechnol. J.">
        <title>Chromosome-level wild Hevea brasiliensis genome provides new tools for genomic-assisted breeding and valuable loci to elevate rubber yield.</title>
        <authorList>
            <person name="Cheng H."/>
            <person name="Song X."/>
            <person name="Hu Y."/>
            <person name="Wu T."/>
            <person name="Yang Q."/>
            <person name="An Z."/>
            <person name="Feng S."/>
            <person name="Deng Z."/>
            <person name="Wu W."/>
            <person name="Zeng X."/>
            <person name="Tu M."/>
            <person name="Wang X."/>
            <person name="Huang H."/>
        </authorList>
    </citation>
    <scope>NUCLEOTIDE SEQUENCE</scope>
    <source>
        <strain evidence="2">MT/VB/25A 57/8</strain>
    </source>
</reference>
<accession>A0ABQ9LAM3</accession>
<dbReference type="PANTHER" id="PTHR10242:SF4">
    <property type="entry name" value="OS07G0657600 PROTEIN"/>
    <property type="match status" value="1"/>
</dbReference>
<dbReference type="InterPro" id="IPR011257">
    <property type="entry name" value="DNA_glycosylase"/>
</dbReference>
<evidence type="ECO:0000313" key="3">
    <source>
        <dbReference type="Proteomes" id="UP001174677"/>
    </source>
</evidence>
<proteinExistence type="predicted"/>
<comment type="caution">
    <text evidence="2">The sequence shown here is derived from an EMBL/GenBank/DDBJ whole genome shotgun (WGS) entry which is preliminary data.</text>
</comment>
<dbReference type="InterPro" id="IPR052054">
    <property type="entry name" value="Oxidative_DNA_repair_enzyme"/>
</dbReference>
<organism evidence="2 3">
    <name type="scientific">Hevea brasiliensis</name>
    <name type="common">Para rubber tree</name>
    <name type="synonym">Siphonia brasiliensis</name>
    <dbReference type="NCBI Taxonomy" id="3981"/>
    <lineage>
        <taxon>Eukaryota</taxon>
        <taxon>Viridiplantae</taxon>
        <taxon>Streptophyta</taxon>
        <taxon>Embryophyta</taxon>
        <taxon>Tracheophyta</taxon>
        <taxon>Spermatophyta</taxon>
        <taxon>Magnoliopsida</taxon>
        <taxon>eudicotyledons</taxon>
        <taxon>Gunneridae</taxon>
        <taxon>Pentapetalae</taxon>
        <taxon>rosids</taxon>
        <taxon>fabids</taxon>
        <taxon>Malpighiales</taxon>
        <taxon>Euphorbiaceae</taxon>
        <taxon>Crotonoideae</taxon>
        <taxon>Micrandreae</taxon>
        <taxon>Hevea</taxon>
    </lineage>
</organism>
<evidence type="ECO:0000256" key="1">
    <source>
        <dbReference type="SAM" id="MobiDB-lite"/>
    </source>
</evidence>
<name>A0ABQ9LAM3_HEVBR</name>
<dbReference type="SUPFAM" id="SSF48150">
    <property type="entry name" value="DNA-glycosylase"/>
    <property type="match status" value="1"/>
</dbReference>
<dbReference type="EMBL" id="JARPOI010000013">
    <property type="protein sequence ID" value="KAJ9162734.1"/>
    <property type="molecule type" value="Genomic_DNA"/>
</dbReference>
<feature type="compositionally biased region" description="Polar residues" evidence="1">
    <location>
        <begin position="230"/>
        <end position="241"/>
    </location>
</feature>
<evidence type="ECO:0000313" key="2">
    <source>
        <dbReference type="EMBL" id="KAJ9162734.1"/>
    </source>
</evidence>
<dbReference type="Gene3D" id="1.10.340.30">
    <property type="entry name" value="Hypothetical protein, domain 2"/>
    <property type="match status" value="1"/>
</dbReference>
<protein>
    <recommendedName>
        <fullName evidence="4">HhH-GPD domain-containing protein</fullName>
    </recommendedName>
</protein>
<dbReference type="PANTHER" id="PTHR10242">
    <property type="entry name" value="8-OXOGUANINE DNA GLYCOSYLASE"/>
    <property type="match status" value="1"/>
</dbReference>
<sequence length="519" mass="58708">MKHTSKLRYGNCNLPRTNAIAFTLALRSPQPQGIKNLVGGMGQREEVEEEGVVAIEIPLGDAAETFDLEKTICSHGFFMMSPNHWDSLSRTFSRPLHLHHPFHSLMVSISHPSDLPHSLLVRVHGVRSLSPQHRASIVGQVVRMLRLSDMDEWNAREFRKIAAALGEEECDWIKGFGGRVFRSPTLFEDMVKCILLCNCQWSRTLSMARALCKLQLELQFQSCSVNASTKNQQTDTNNFSPKTPAGKESKRKLRASKVSTNLTNKFLGTDMDLEADTCLTMDDAQMKIANLRPNFSLRCIEGDSSGNYKSCEAANKVFETSSFETSVLQSHKMTQHFAHQPICNFPSPTELAILDDRFLAKRCGLGYRAGRIIKLSQDIVEGRIPMEELEEVCNGGSISSYSKLADQLREIDGFGPFTRANVLMCMGFYHVIPTDSETVRHLKQVHAKDSTIQTVQRDVEKIYGKYAPFQFLAYWAELWHFYEQRFGKLSQMPCSDYKLITASNMKNEGSRKIKRSRVS</sequence>